<name>A0AA39VIQ1_ACESA</name>
<dbReference type="Proteomes" id="UP001168877">
    <property type="component" value="Unassembled WGS sequence"/>
</dbReference>
<comment type="caution">
    <text evidence="3">The sequence shown here is derived from an EMBL/GenBank/DDBJ whole genome shotgun (WGS) entry which is preliminary data.</text>
</comment>
<reference evidence="3" key="2">
    <citation type="submission" date="2023-06" db="EMBL/GenBank/DDBJ databases">
        <authorList>
            <person name="Swenson N.G."/>
            <person name="Wegrzyn J.L."/>
            <person name="Mcevoy S.L."/>
        </authorList>
    </citation>
    <scope>NUCLEOTIDE SEQUENCE</scope>
    <source>
        <strain evidence="3">NS2018</strain>
        <tissue evidence="3">Leaf</tissue>
    </source>
</reference>
<dbReference type="PANTHER" id="PTHR31973">
    <property type="entry name" value="POLYPROTEIN, PUTATIVE-RELATED"/>
    <property type="match status" value="1"/>
</dbReference>
<protein>
    <recommendedName>
        <fullName evidence="2">SWIM-type domain-containing protein</fullName>
    </recommendedName>
</protein>
<dbReference type="EMBL" id="JAUESC010000384">
    <property type="protein sequence ID" value="KAK0580976.1"/>
    <property type="molecule type" value="Genomic_DNA"/>
</dbReference>
<feature type="domain" description="SWIM-type" evidence="2">
    <location>
        <begin position="176"/>
        <end position="220"/>
    </location>
</feature>
<dbReference type="GO" id="GO:0008270">
    <property type="term" value="F:zinc ion binding"/>
    <property type="evidence" value="ECO:0007669"/>
    <property type="project" value="UniProtKB-KW"/>
</dbReference>
<reference evidence="3" key="1">
    <citation type="journal article" date="2022" name="Plant J.">
        <title>Strategies of tolerance reflected in two North American maple genomes.</title>
        <authorList>
            <person name="McEvoy S.L."/>
            <person name="Sezen U.U."/>
            <person name="Trouern-Trend A."/>
            <person name="McMahon S.M."/>
            <person name="Schaberg P.G."/>
            <person name="Yang J."/>
            <person name="Wegrzyn J.L."/>
            <person name="Swenson N.G."/>
        </authorList>
    </citation>
    <scope>NUCLEOTIDE SEQUENCE</scope>
    <source>
        <strain evidence="3">NS2018</strain>
    </source>
</reference>
<keyword evidence="1" id="KW-0862">Zinc</keyword>
<evidence type="ECO:0000313" key="3">
    <source>
        <dbReference type="EMBL" id="KAK0580976.1"/>
    </source>
</evidence>
<dbReference type="PROSITE" id="PS50966">
    <property type="entry name" value="ZF_SWIM"/>
    <property type="match status" value="1"/>
</dbReference>
<keyword evidence="1" id="KW-0479">Metal-binding</keyword>
<gene>
    <name evidence="3" type="ORF">LWI29_008323</name>
</gene>
<dbReference type="InterPro" id="IPR007527">
    <property type="entry name" value="Znf_SWIM"/>
</dbReference>
<evidence type="ECO:0000256" key="1">
    <source>
        <dbReference type="PROSITE-ProRule" id="PRU00325"/>
    </source>
</evidence>
<keyword evidence="1" id="KW-0863">Zinc-finger</keyword>
<organism evidence="3 4">
    <name type="scientific">Acer saccharum</name>
    <name type="common">Sugar maple</name>
    <dbReference type="NCBI Taxonomy" id="4024"/>
    <lineage>
        <taxon>Eukaryota</taxon>
        <taxon>Viridiplantae</taxon>
        <taxon>Streptophyta</taxon>
        <taxon>Embryophyta</taxon>
        <taxon>Tracheophyta</taxon>
        <taxon>Spermatophyta</taxon>
        <taxon>Magnoliopsida</taxon>
        <taxon>eudicotyledons</taxon>
        <taxon>Gunneridae</taxon>
        <taxon>Pentapetalae</taxon>
        <taxon>rosids</taxon>
        <taxon>malvids</taxon>
        <taxon>Sapindales</taxon>
        <taxon>Sapindaceae</taxon>
        <taxon>Hippocastanoideae</taxon>
        <taxon>Acereae</taxon>
        <taxon>Acer</taxon>
    </lineage>
</organism>
<accession>A0AA39VIQ1</accession>
<evidence type="ECO:0000259" key="2">
    <source>
        <dbReference type="PROSITE" id="PS50966"/>
    </source>
</evidence>
<keyword evidence="4" id="KW-1185">Reference proteome</keyword>
<sequence length="381" mass="44760">MTDKQKGLVEAINELWRGSEHRLYVRHMYANFKKKFKGDLVRNKVWQAAKASTEEEWKDIMEKIRVIDVKAWQWLNDKPANQWTKSHFSIFPKCDMLLNNLCECVNGDKTILTTRCLPIYSMLELIRVKIIKRRASRRQDIGKWFGEIRPRIAEILEIAANNSGSLTAHWGGNDNFQINDNDDTTSIAVVELTAKTCNCNQWNLTRIPCMHAITTVYWRHEDSFSYVHDHYNKSTQEKIWQNVIYGIKMERYWNKLELPPLLPPKIVKQAGRPKKLRYRAVSEIPANARKFTRIHRSYTYTICKQQGYSFKTCDRRVALLAKIHKQNLNQQLVVYQQPAENKRTETLVDVPDIQTEFVDSNKDGARIMTQESRATNQYGQY</sequence>
<proteinExistence type="predicted"/>
<dbReference type="AlphaFoldDB" id="A0AA39VIQ1"/>
<evidence type="ECO:0000313" key="4">
    <source>
        <dbReference type="Proteomes" id="UP001168877"/>
    </source>
</evidence>
<dbReference type="PANTHER" id="PTHR31973:SF187">
    <property type="entry name" value="MUTATOR TRANSPOSASE MUDRA PROTEIN"/>
    <property type="match status" value="1"/>
</dbReference>